<evidence type="ECO:0000313" key="1">
    <source>
        <dbReference type="EMBL" id="KAK3594548.1"/>
    </source>
</evidence>
<proteinExistence type="predicted"/>
<organism evidence="1 2">
    <name type="scientific">Potamilus streckersoni</name>
    <dbReference type="NCBI Taxonomy" id="2493646"/>
    <lineage>
        <taxon>Eukaryota</taxon>
        <taxon>Metazoa</taxon>
        <taxon>Spiralia</taxon>
        <taxon>Lophotrochozoa</taxon>
        <taxon>Mollusca</taxon>
        <taxon>Bivalvia</taxon>
        <taxon>Autobranchia</taxon>
        <taxon>Heteroconchia</taxon>
        <taxon>Palaeoheterodonta</taxon>
        <taxon>Unionida</taxon>
        <taxon>Unionoidea</taxon>
        <taxon>Unionidae</taxon>
        <taxon>Ambleminae</taxon>
        <taxon>Lampsilini</taxon>
        <taxon>Potamilus</taxon>
    </lineage>
</organism>
<accession>A0AAE0SN96</accession>
<protein>
    <submittedName>
        <fullName evidence="1">Uncharacterized protein</fullName>
    </submittedName>
</protein>
<dbReference type="Proteomes" id="UP001195483">
    <property type="component" value="Unassembled WGS sequence"/>
</dbReference>
<gene>
    <name evidence="1" type="ORF">CHS0354_023605</name>
</gene>
<sequence>NNLLHGCSHSINRIRAKFYNMDTETLGSIHSLFVSNKTSATKVTSKDTNPICLDGKGNTINPT</sequence>
<comment type="caution">
    <text evidence="1">The sequence shown here is derived from an EMBL/GenBank/DDBJ whole genome shotgun (WGS) entry which is preliminary data.</text>
</comment>
<dbReference type="AlphaFoldDB" id="A0AAE0SN96"/>
<keyword evidence="2" id="KW-1185">Reference proteome</keyword>
<feature type="non-terminal residue" evidence="1">
    <location>
        <position position="1"/>
    </location>
</feature>
<name>A0AAE0SN96_9BIVA</name>
<reference evidence="1" key="2">
    <citation type="journal article" date="2021" name="Genome Biol. Evol.">
        <title>Developing a high-quality reference genome for a parasitic bivalve with doubly uniparental inheritance (Bivalvia: Unionida).</title>
        <authorList>
            <person name="Smith C.H."/>
        </authorList>
    </citation>
    <scope>NUCLEOTIDE SEQUENCE</scope>
    <source>
        <strain evidence="1">CHS0354</strain>
        <tissue evidence="1">Mantle</tissue>
    </source>
</reference>
<reference evidence="1" key="1">
    <citation type="journal article" date="2021" name="Genome Biol. Evol.">
        <title>A High-Quality Reference Genome for a Parasitic Bivalve with Doubly Uniparental Inheritance (Bivalvia: Unionida).</title>
        <authorList>
            <person name="Smith C.H."/>
        </authorList>
    </citation>
    <scope>NUCLEOTIDE SEQUENCE</scope>
    <source>
        <strain evidence="1">CHS0354</strain>
    </source>
</reference>
<reference evidence="1" key="3">
    <citation type="submission" date="2023-05" db="EMBL/GenBank/DDBJ databases">
        <authorList>
            <person name="Smith C.H."/>
        </authorList>
    </citation>
    <scope>NUCLEOTIDE SEQUENCE</scope>
    <source>
        <strain evidence="1">CHS0354</strain>
        <tissue evidence="1">Mantle</tissue>
    </source>
</reference>
<dbReference type="EMBL" id="JAEAOA010001420">
    <property type="protein sequence ID" value="KAK3594548.1"/>
    <property type="molecule type" value="Genomic_DNA"/>
</dbReference>
<evidence type="ECO:0000313" key="2">
    <source>
        <dbReference type="Proteomes" id="UP001195483"/>
    </source>
</evidence>